<comment type="caution">
    <text evidence="10">The sequence shown here is derived from an EMBL/GenBank/DDBJ whole genome shotgun (WGS) entry which is preliminary data.</text>
</comment>
<reference evidence="10 11" key="1">
    <citation type="submission" date="2019-02" db="EMBL/GenBank/DDBJ databases">
        <title>Sequencing the genomes of 1000 actinobacteria strains.</title>
        <authorList>
            <person name="Klenk H.-P."/>
        </authorList>
    </citation>
    <scope>NUCLEOTIDE SEQUENCE [LARGE SCALE GENOMIC DNA]</scope>
    <source>
        <strain evidence="10 11">DSM 45162</strain>
    </source>
</reference>
<feature type="transmembrane region" description="Helical" evidence="8">
    <location>
        <begin position="6"/>
        <end position="23"/>
    </location>
</feature>
<gene>
    <name evidence="10" type="ORF">EV385_4793</name>
</gene>
<evidence type="ECO:0000256" key="1">
    <source>
        <dbReference type="ARBA" id="ARBA00004141"/>
    </source>
</evidence>
<evidence type="ECO:0000256" key="2">
    <source>
        <dbReference type="ARBA" id="ARBA00004829"/>
    </source>
</evidence>
<dbReference type="RefSeq" id="WP_130511468.1">
    <property type="nucleotide sequence ID" value="NZ_SHKY01000001.1"/>
</dbReference>
<keyword evidence="7" id="KW-0413">Isomerase</keyword>
<dbReference type="GO" id="GO:0016020">
    <property type="term" value="C:membrane"/>
    <property type="evidence" value="ECO:0007669"/>
    <property type="project" value="UniProtKB-SubCell"/>
</dbReference>
<keyword evidence="6 8" id="KW-0472">Membrane</keyword>
<keyword evidence="11" id="KW-1185">Reference proteome</keyword>
<sequence>MTYTAAALLGVAGALLVDLVGLRTRLVRRAVFWATYPIVLVFQLLSNGILTGRRIVIYDPAAIVGWRIAYAPVEDLLFGFAMVLLTLSVWVWLGRRGVQPTPRAGEGGRFPRR</sequence>
<keyword evidence="4" id="KW-0125">Carotenoid biosynthesis</keyword>
<dbReference type="InterPro" id="IPR017825">
    <property type="entry name" value="Lycopene_cyclase_dom"/>
</dbReference>
<protein>
    <submittedName>
        <fullName evidence="10">Lycopene cyclase domain-containing protein</fullName>
    </submittedName>
</protein>
<dbReference type="NCBIfam" id="TIGR03462">
    <property type="entry name" value="CarR_dom_SF"/>
    <property type="match status" value="1"/>
</dbReference>
<evidence type="ECO:0000256" key="3">
    <source>
        <dbReference type="ARBA" id="ARBA00022692"/>
    </source>
</evidence>
<comment type="subcellular location">
    <subcellularLocation>
        <location evidence="1">Membrane</location>
        <topology evidence="1">Multi-pass membrane protein</topology>
    </subcellularLocation>
</comment>
<evidence type="ECO:0000256" key="7">
    <source>
        <dbReference type="ARBA" id="ARBA00023235"/>
    </source>
</evidence>
<dbReference type="Proteomes" id="UP000292564">
    <property type="component" value="Unassembled WGS sequence"/>
</dbReference>
<evidence type="ECO:0000256" key="6">
    <source>
        <dbReference type="ARBA" id="ARBA00023136"/>
    </source>
</evidence>
<keyword evidence="3 8" id="KW-0812">Transmembrane</keyword>
<accession>A0A4Q7ZR87</accession>
<evidence type="ECO:0000256" key="8">
    <source>
        <dbReference type="SAM" id="Phobius"/>
    </source>
</evidence>
<dbReference type="GO" id="GO:0045436">
    <property type="term" value="F:lycopene beta cyclase activity"/>
    <property type="evidence" value="ECO:0007669"/>
    <property type="project" value="UniProtKB-ARBA"/>
</dbReference>
<comment type="pathway">
    <text evidence="2">Carotenoid biosynthesis.</text>
</comment>
<evidence type="ECO:0000313" key="10">
    <source>
        <dbReference type="EMBL" id="RZU52909.1"/>
    </source>
</evidence>
<feature type="transmembrane region" description="Helical" evidence="8">
    <location>
        <begin position="30"/>
        <end position="50"/>
    </location>
</feature>
<dbReference type="AlphaFoldDB" id="A0A4Q7ZR87"/>
<feature type="transmembrane region" description="Helical" evidence="8">
    <location>
        <begin position="76"/>
        <end position="93"/>
    </location>
</feature>
<organism evidence="10 11">
    <name type="scientific">Krasilnikovia cinnamomea</name>
    <dbReference type="NCBI Taxonomy" id="349313"/>
    <lineage>
        <taxon>Bacteria</taxon>
        <taxon>Bacillati</taxon>
        <taxon>Actinomycetota</taxon>
        <taxon>Actinomycetes</taxon>
        <taxon>Micromonosporales</taxon>
        <taxon>Micromonosporaceae</taxon>
        <taxon>Krasilnikovia</taxon>
    </lineage>
</organism>
<evidence type="ECO:0000256" key="5">
    <source>
        <dbReference type="ARBA" id="ARBA00022989"/>
    </source>
</evidence>
<dbReference type="OrthoDB" id="3402548at2"/>
<name>A0A4Q7ZR87_9ACTN</name>
<evidence type="ECO:0000313" key="11">
    <source>
        <dbReference type="Proteomes" id="UP000292564"/>
    </source>
</evidence>
<dbReference type="Pfam" id="PF18916">
    <property type="entry name" value="Lycopene_cyc"/>
    <property type="match status" value="1"/>
</dbReference>
<proteinExistence type="predicted"/>
<dbReference type="GO" id="GO:0016117">
    <property type="term" value="P:carotenoid biosynthetic process"/>
    <property type="evidence" value="ECO:0007669"/>
    <property type="project" value="UniProtKB-KW"/>
</dbReference>
<feature type="domain" description="Lycopene cyclase" evidence="9">
    <location>
        <begin position="2"/>
        <end position="92"/>
    </location>
</feature>
<evidence type="ECO:0000259" key="9">
    <source>
        <dbReference type="Pfam" id="PF18916"/>
    </source>
</evidence>
<dbReference type="GO" id="GO:0016872">
    <property type="term" value="F:intramolecular lyase activity"/>
    <property type="evidence" value="ECO:0007669"/>
    <property type="project" value="InterPro"/>
</dbReference>
<keyword evidence="5 8" id="KW-1133">Transmembrane helix</keyword>
<dbReference type="EMBL" id="SHKY01000001">
    <property type="protein sequence ID" value="RZU52909.1"/>
    <property type="molecule type" value="Genomic_DNA"/>
</dbReference>
<evidence type="ECO:0000256" key="4">
    <source>
        <dbReference type="ARBA" id="ARBA00022746"/>
    </source>
</evidence>